<dbReference type="InterPro" id="IPR048108">
    <property type="entry name" value="CBO2463_dom"/>
</dbReference>
<dbReference type="Proteomes" id="UP000006035">
    <property type="component" value="Unassembled WGS sequence"/>
</dbReference>
<keyword evidence="2" id="KW-1185">Reference proteome</keyword>
<evidence type="ECO:0008006" key="3">
    <source>
        <dbReference type="Google" id="ProtNLM"/>
    </source>
</evidence>
<organism evidence="1 2">
    <name type="scientific">Limosilactobacillus oris F0423</name>
    <dbReference type="NCBI Taxonomy" id="944562"/>
    <lineage>
        <taxon>Bacteria</taxon>
        <taxon>Bacillati</taxon>
        <taxon>Bacillota</taxon>
        <taxon>Bacilli</taxon>
        <taxon>Lactobacillales</taxon>
        <taxon>Lactobacillaceae</taxon>
        <taxon>Limosilactobacillus</taxon>
    </lineage>
</organism>
<evidence type="ECO:0000313" key="1">
    <source>
        <dbReference type="EMBL" id="EGS38499.1"/>
    </source>
</evidence>
<name>A0ABP2LCT7_9LACO</name>
<reference evidence="1 2" key="1">
    <citation type="submission" date="2011-05" db="EMBL/GenBank/DDBJ databases">
        <authorList>
            <person name="Durkin A.S."/>
            <person name="Kim M."/>
            <person name="Radune D."/>
            <person name="Hostetler J."/>
            <person name="Torralba M."/>
            <person name="Gillis M."/>
            <person name="Methe B."/>
            <person name="Sutton G."/>
            <person name="Nelson K.E."/>
        </authorList>
    </citation>
    <scope>NUCLEOTIDE SEQUENCE [LARGE SCALE GENOMIC DNA]</scope>
    <source>
        <strain evidence="1 2">F0423</strain>
    </source>
</reference>
<dbReference type="RefSeq" id="WP_003713968.1">
    <property type="nucleotide sequence ID" value="NZ_AFTL01000008.1"/>
</dbReference>
<comment type="caution">
    <text evidence="1">The sequence shown here is derived from an EMBL/GenBank/DDBJ whole genome shotgun (WGS) entry which is preliminary data.</text>
</comment>
<accession>A0ABP2LCT7</accession>
<gene>
    <name evidence="1" type="ORF">HMPREF9102_1572</name>
</gene>
<protein>
    <recommendedName>
        <fullName evidence="3">Photosystem reaction center subunit H</fullName>
    </recommendedName>
</protein>
<proteinExistence type="predicted"/>
<sequence>MTDKRMDYSSEIDKLKYSSTERVFEGVITEVNDVSVKIDFKGRMGKMDIPRRLLITEYDPKVGEEVGWLMSYPEVLDTEANQKYLGALHEYKKRMAKIAAEKEKGRTQE</sequence>
<dbReference type="NCBIfam" id="NF041553">
    <property type="entry name" value="CBO2463_dom"/>
    <property type="match status" value="1"/>
</dbReference>
<dbReference type="EMBL" id="AFTL01000008">
    <property type="protein sequence ID" value="EGS38499.1"/>
    <property type="molecule type" value="Genomic_DNA"/>
</dbReference>
<evidence type="ECO:0000313" key="2">
    <source>
        <dbReference type="Proteomes" id="UP000006035"/>
    </source>
</evidence>